<evidence type="ECO:0000256" key="3">
    <source>
        <dbReference type="ARBA" id="ARBA00022917"/>
    </source>
</evidence>
<evidence type="ECO:0000313" key="9">
    <source>
        <dbReference type="EMBL" id="SJM93470.1"/>
    </source>
</evidence>
<keyword evidence="2 4" id="KW-0396">Initiation factor</keyword>
<evidence type="ECO:0000256" key="1">
    <source>
        <dbReference type="ARBA" id="ARBA00005439"/>
    </source>
</evidence>
<feature type="domain" description="Translation initiation factor 3 N-terminal" evidence="8">
    <location>
        <begin position="2"/>
        <end position="58"/>
    </location>
</feature>
<gene>
    <name evidence="4 9" type="primary">infC</name>
    <name evidence="9" type="ORF">CRENPOLYSF2_3330007</name>
</gene>
<dbReference type="NCBIfam" id="TIGR00168">
    <property type="entry name" value="infC"/>
    <property type="match status" value="1"/>
</dbReference>
<dbReference type="Gene3D" id="3.10.20.80">
    <property type="entry name" value="Translation initiation factor 3 (IF-3), N-terminal domain"/>
    <property type="match status" value="1"/>
</dbReference>
<keyword evidence="3 4" id="KW-0648">Protein biosynthesis</keyword>
<dbReference type="GO" id="GO:0016020">
    <property type="term" value="C:membrane"/>
    <property type="evidence" value="ECO:0007669"/>
    <property type="project" value="TreeGrafter"/>
</dbReference>
<dbReference type="GO" id="GO:0003743">
    <property type="term" value="F:translation initiation factor activity"/>
    <property type="evidence" value="ECO:0007669"/>
    <property type="project" value="UniProtKB-UniRule"/>
</dbReference>
<evidence type="ECO:0000259" key="7">
    <source>
        <dbReference type="Pfam" id="PF00707"/>
    </source>
</evidence>
<dbReference type="InterPro" id="IPR019813">
    <property type="entry name" value="Translation_initiation_fac3_CS"/>
</dbReference>
<comment type="function">
    <text evidence="4 6">IF-3 binds to the 30S ribosomal subunit and shifts the equilibrium between 70S ribosomes and their 50S and 30S subunits in favor of the free subunits, thus enhancing the availability of 30S subunits on which protein synthesis initiation begins.</text>
</comment>
<evidence type="ECO:0000256" key="6">
    <source>
        <dbReference type="RuleBase" id="RU000646"/>
    </source>
</evidence>
<dbReference type="FunFam" id="3.30.110.10:FF:000001">
    <property type="entry name" value="Translation initiation factor IF-3"/>
    <property type="match status" value="1"/>
</dbReference>
<dbReference type="Gene3D" id="3.30.110.10">
    <property type="entry name" value="Translation initiation factor 3 (IF-3), C-terminal domain"/>
    <property type="match status" value="1"/>
</dbReference>
<dbReference type="Pfam" id="PF00707">
    <property type="entry name" value="IF3_C"/>
    <property type="match status" value="1"/>
</dbReference>
<dbReference type="InterPro" id="IPR036787">
    <property type="entry name" value="T_IF-3_N_sf"/>
</dbReference>
<accession>A0A1R4HC72</accession>
<dbReference type="GO" id="GO:0005829">
    <property type="term" value="C:cytosol"/>
    <property type="evidence" value="ECO:0007669"/>
    <property type="project" value="TreeGrafter"/>
</dbReference>
<dbReference type="AlphaFoldDB" id="A0A1R4HC72"/>
<dbReference type="InterPro" id="IPR019814">
    <property type="entry name" value="Translation_initiation_fac_3_N"/>
</dbReference>
<dbReference type="InterPro" id="IPR001288">
    <property type="entry name" value="Translation_initiation_fac_3"/>
</dbReference>
<comment type="similarity">
    <text evidence="1 4 6">Belongs to the IF-3 family.</text>
</comment>
<proteinExistence type="inferred from homology"/>
<evidence type="ECO:0000256" key="2">
    <source>
        <dbReference type="ARBA" id="ARBA00022540"/>
    </source>
</evidence>
<comment type="subcellular location">
    <subcellularLocation>
        <location evidence="4 6">Cytoplasm</location>
    </subcellularLocation>
</comment>
<dbReference type="EMBL" id="FUKJ01000261">
    <property type="protein sequence ID" value="SJM93470.1"/>
    <property type="molecule type" value="Genomic_DNA"/>
</dbReference>
<dbReference type="HAMAP" id="MF_00080">
    <property type="entry name" value="IF_3"/>
    <property type="match status" value="1"/>
</dbReference>
<name>A0A1R4HC72_9GAMM</name>
<protein>
    <recommendedName>
        <fullName evidence="4 5">Translation initiation factor IF-3</fullName>
    </recommendedName>
</protein>
<dbReference type="PANTHER" id="PTHR10938">
    <property type="entry name" value="TRANSLATION INITIATION FACTOR IF-3"/>
    <property type="match status" value="1"/>
</dbReference>
<feature type="domain" description="Translation initiation factor 3 C-terminal" evidence="7">
    <location>
        <begin position="68"/>
        <end position="152"/>
    </location>
</feature>
<dbReference type="SUPFAM" id="SSF54364">
    <property type="entry name" value="Translation initiation factor IF3, N-terminal domain"/>
    <property type="match status" value="1"/>
</dbReference>
<dbReference type="PANTHER" id="PTHR10938:SF0">
    <property type="entry name" value="TRANSLATION INITIATION FACTOR IF-3, MITOCHONDRIAL"/>
    <property type="match status" value="1"/>
</dbReference>
<dbReference type="PROSITE" id="PS00938">
    <property type="entry name" value="IF3"/>
    <property type="match status" value="1"/>
</dbReference>
<dbReference type="GO" id="GO:0043022">
    <property type="term" value="F:ribosome binding"/>
    <property type="evidence" value="ECO:0007669"/>
    <property type="project" value="TreeGrafter"/>
</dbReference>
<evidence type="ECO:0000256" key="4">
    <source>
        <dbReference type="HAMAP-Rule" id="MF_00080"/>
    </source>
</evidence>
<dbReference type="Pfam" id="PF05198">
    <property type="entry name" value="IF3_N"/>
    <property type="match status" value="1"/>
</dbReference>
<dbReference type="InterPro" id="IPR019815">
    <property type="entry name" value="Translation_initiation_fac_3_C"/>
</dbReference>
<reference evidence="10" key="1">
    <citation type="submission" date="2017-02" db="EMBL/GenBank/DDBJ databases">
        <authorList>
            <person name="Daims H."/>
        </authorList>
    </citation>
    <scope>NUCLEOTIDE SEQUENCE [LARGE SCALE GENOMIC DNA]</scope>
</reference>
<organism evidence="9 10">
    <name type="scientific">Crenothrix polyspora</name>
    <dbReference type="NCBI Taxonomy" id="360316"/>
    <lineage>
        <taxon>Bacteria</taxon>
        <taxon>Pseudomonadati</taxon>
        <taxon>Pseudomonadota</taxon>
        <taxon>Gammaproteobacteria</taxon>
        <taxon>Methylococcales</taxon>
        <taxon>Crenotrichaceae</taxon>
        <taxon>Crenothrix</taxon>
    </lineage>
</organism>
<dbReference type="SUPFAM" id="SSF55200">
    <property type="entry name" value="Translation initiation factor IF3, C-terminal domain"/>
    <property type="match status" value="1"/>
</dbReference>
<evidence type="ECO:0000313" key="10">
    <source>
        <dbReference type="Proteomes" id="UP000195442"/>
    </source>
</evidence>
<dbReference type="GO" id="GO:0032790">
    <property type="term" value="P:ribosome disassembly"/>
    <property type="evidence" value="ECO:0007669"/>
    <property type="project" value="TreeGrafter"/>
</dbReference>
<dbReference type="Proteomes" id="UP000195442">
    <property type="component" value="Unassembled WGS sequence"/>
</dbReference>
<keyword evidence="4" id="KW-0963">Cytoplasm</keyword>
<dbReference type="InterPro" id="IPR036788">
    <property type="entry name" value="T_IF-3_C_sf"/>
</dbReference>
<evidence type="ECO:0000256" key="5">
    <source>
        <dbReference type="NCBIfam" id="TIGR00168"/>
    </source>
</evidence>
<keyword evidence="10" id="KW-1185">Reference proteome</keyword>
<evidence type="ECO:0000259" key="8">
    <source>
        <dbReference type="Pfam" id="PF05198"/>
    </source>
</evidence>
<comment type="subunit">
    <text evidence="4 6">Monomer.</text>
</comment>
<sequence length="156" mass="17853">MRVTGVDGEALGIISIDEARQVAYAADLDLVEISPNADPPVCKIMNYGKFQFEQNKKLAVAKKKQKQIQVKEIKFRPGTDEGDFQVKLKSLTKFLNDGDKTKITVRYRGREMAHREIGMDVLKRLEKELELIALVEQFPKMEGRQMVMVMAPRKKK</sequence>